<sequence length="432" mass="46543">MHLLALGWALVLDRWNFPDSGRYRQAAANVQLHGELYARPWPMQAPQGQAVQEFTIRPPGYPLVVLGLGAAFAKPVLLLAVQSVLSLFDIGLVLAWWARWARPTVKLWLLALGMIATFPAQLIYAGAVMSETVLQGMVMAMVVTCLLYIREKKARYAGWFVGFLSLALLIKPVFYPLALVVAGAGLLVAGWGRRFALAVIGLVPVLVVGVYMGWNEHRTGYFHFSSITDINLLHYNAAGVVRQTAGAVAEDAWVANVLQEANATGSFKARQRVIQARATQVIAAHPVVYARQHLQGMTAFFLDPGRFDISEFLGLTPPAGGGLLAQVRAGGALRAVGSLPLALLGWLGVVFAANVGRLWLAWRGFQRLGRAAALWRYGRWVAVGFLLYVAGLTGPLGASRFLVPVWPLLLALALAGLPEQATPEPAAGGANG</sequence>
<evidence type="ECO:0000313" key="10">
    <source>
        <dbReference type="Proteomes" id="UP000618931"/>
    </source>
</evidence>
<dbReference type="Proteomes" id="UP000618931">
    <property type="component" value="Unassembled WGS sequence"/>
</dbReference>
<feature type="transmembrane region" description="Helical" evidence="8">
    <location>
        <begin position="156"/>
        <end position="189"/>
    </location>
</feature>
<keyword evidence="3" id="KW-0328">Glycosyltransferase</keyword>
<keyword evidence="10" id="KW-1185">Reference proteome</keyword>
<keyword evidence="4" id="KW-0808">Transferase</keyword>
<evidence type="ECO:0000256" key="4">
    <source>
        <dbReference type="ARBA" id="ARBA00022679"/>
    </source>
</evidence>
<gene>
    <name evidence="9" type="ORF">I2H31_24060</name>
</gene>
<evidence type="ECO:0000256" key="8">
    <source>
        <dbReference type="SAM" id="Phobius"/>
    </source>
</evidence>
<proteinExistence type="predicted"/>
<organism evidence="9 10">
    <name type="scientific">Hymenobacter ruricola</name>
    <dbReference type="NCBI Taxonomy" id="2791023"/>
    <lineage>
        <taxon>Bacteria</taxon>
        <taxon>Pseudomonadati</taxon>
        <taxon>Bacteroidota</taxon>
        <taxon>Cytophagia</taxon>
        <taxon>Cytophagales</taxon>
        <taxon>Hymenobacteraceae</taxon>
        <taxon>Hymenobacter</taxon>
    </lineage>
</organism>
<accession>A0ABS0IB52</accession>
<dbReference type="PANTHER" id="PTHR33908">
    <property type="entry name" value="MANNOSYLTRANSFERASE YKCB-RELATED"/>
    <property type="match status" value="1"/>
</dbReference>
<evidence type="ECO:0000256" key="6">
    <source>
        <dbReference type="ARBA" id="ARBA00022989"/>
    </source>
</evidence>
<feature type="transmembrane region" description="Helical" evidence="8">
    <location>
        <begin position="107"/>
        <end position="127"/>
    </location>
</feature>
<name>A0ABS0IB52_9BACT</name>
<evidence type="ECO:0000256" key="1">
    <source>
        <dbReference type="ARBA" id="ARBA00004651"/>
    </source>
</evidence>
<evidence type="ECO:0000256" key="5">
    <source>
        <dbReference type="ARBA" id="ARBA00022692"/>
    </source>
</evidence>
<reference evidence="9 10" key="1">
    <citation type="submission" date="2020-11" db="EMBL/GenBank/DDBJ databases">
        <authorList>
            <person name="Kim M.K."/>
        </authorList>
    </citation>
    <scope>NUCLEOTIDE SEQUENCE [LARGE SCALE GENOMIC DNA]</scope>
    <source>
        <strain evidence="9 10">BT662</strain>
    </source>
</reference>
<keyword evidence="7 8" id="KW-0472">Membrane</keyword>
<feature type="transmembrane region" description="Helical" evidence="8">
    <location>
        <begin position="195"/>
        <end position="214"/>
    </location>
</feature>
<dbReference type="EMBL" id="JADQDM010000024">
    <property type="protein sequence ID" value="MBF9224201.1"/>
    <property type="molecule type" value="Genomic_DNA"/>
</dbReference>
<feature type="transmembrane region" description="Helical" evidence="8">
    <location>
        <begin position="341"/>
        <end position="360"/>
    </location>
</feature>
<evidence type="ECO:0000256" key="2">
    <source>
        <dbReference type="ARBA" id="ARBA00022475"/>
    </source>
</evidence>
<evidence type="ECO:0000313" key="9">
    <source>
        <dbReference type="EMBL" id="MBF9224201.1"/>
    </source>
</evidence>
<protein>
    <recommendedName>
        <fullName evidence="11">Glycosyltransferase RgtA/B/C/D-like domain-containing protein</fullName>
    </recommendedName>
</protein>
<feature type="transmembrane region" description="Helical" evidence="8">
    <location>
        <begin position="380"/>
        <end position="403"/>
    </location>
</feature>
<feature type="transmembrane region" description="Helical" evidence="8">
    <location>
        <begin position="76"/>
        <end position="98"/>
    </location>
</feature>
<dbReference type="PANTHER" id="PTHR33908:SF11">
    <property type="entry name" value="MEMBRANE PROTEIN"/>
    <property type="match status" value="1"/>
</dbReference>
<evidence type="ECO:0008006" key="11">
    <source>
        <dbReference type="Google" id="ProtNLM"/>
    </source>
</evidence>
<comment type="subcellular location">
    <subcellularLocation>
        <location evidence="1">Cell membrane</location>
        <topology evidence="1">Multi-pass membrane protein</topology>
    </subcellularLocation>
</comment>
<keyword evidence="5 8" id="KW-0812">Transmembrane</keyword>
<dbReference type="RefSeq" id="WP_196295616.1">
    <property type="nucleotide sequence ID" value="NZ_JADQDM010000024.1"/>
</dbReference>
<keyword evidence="2" id="KW-1003">Cell membrane</keyword>
<keyword evidence="6 8" id="KW-1133">Transmembrane helix</keyword>
<comment type="caution">
    <text evidence="9">The sequence shown here is derived from an EMBL/GenBank/DDBJ whole genome shotgun (WGS) entry which is preliminary data.</text>
</comment>
<evidence type="ECO:0000256" key="7">
    <source>
        <dbReference type="ARBA" id="ARBA00023136"/>
    </source>
</evidence>
<dbReference type="InterPro" id="IPR050297">
    <property type="entry name" value="LipidA_mod_glycosyltrf_83"/>
</dbReference>
<evidence type="ECO:0000256" key="3">
    <source>
        <dbReference type="ARBA" id="ARBA00022676"/>
    </source>
</evidence>